<dbReference type="Gene3D" id="2.40.160.210">
    <property type="entry name" value="Acyl-CoA thioesterase, double hotdog domain"/>
    <property type="match status" value="1"/>
</dbReference>
<comment type="catalytic activity">
    <reaction evidence="6">
        <text>a fatty acyl-CoA + H2O = a fatty acid + CoA + H(+)</text>
        <dbReference type="Rhea" id="RHEA:16781"/>
        <dbReference type="ChEBI" id="CHEBI:15377"/>
        <dbReference type="ChEBI" id="CHEBI:15378"/>
        <dbReference type="ChEBI" id="CHEBI:28868"/>
        <dbReference type="ChEBI" id="CHEBI:57287"/>
        <dbReference type="ChEBI" id="CHEBI:77636"/>
        <dbReference type="EC" id="3.1.2.20"/>
    </reaction>
    <physiologicalReaction direction="left-to-right" evidence="6">
        <dbReference type="Rhea" id="RHEA:16782"/>
    </physiologicalReaction>
</comment>
<evidence type="ECO:0000256" key="4">
    <source>
        <dbReference type="ARBA" id="ARBA00023098"/>
    </source>
</evidence>
<keyword evidence="12" id="KW-1185">Reference proteome</keyword>
<evidence type="ECO:0000256" key="8">
    <source>
        <dbReference type="ARBA" id="ARBA00079653"/>
    </source>
</evidence>
<dbReference type="RefSeq" id="WP_119379586.1">
    <property type="nucleotide sequence ID" value="NZ_QWGB01000005.1"/>
</dbReference>
<evidence type="ECO:0000313" key="12">
    <source>
        <dbReference type="Proteomes" id="UP000265431"/>
    </source>
</evidence>
<dbReference type="Proteomes" id="UP000265431">
    <property type="component" value="Unassembled WGS sequence"/>
</dbReference>
<dbReference type="GO" id="GO:0006637">
    <property type="term" value="P:acyl-CoA metabolic process"/>
    <property type="evidence" value="ECO:0007669"/>
    <property type="project" value="InterPro"/>
</dbReference>
<dbReference type="PANTHER" id="PTHR11066">
    <property type="entry name" value="ACYL-COA THIOESTERASE"/>
    <property type="match status" value="1"/>
</dbReference>
<reference evidence="11 12" key="1">
    <citation type="submission" date="2018-08" db="EMBL/GenBank/DDBJ databases">
        <title>Henriciella mobilis sp. nov., isolated from seawater.</title>
        <authorList>
            <person name="Cheng H."/>
            <person name="Wu Y.-H."/>
            <person name="Xu X.-W."/>
            <person name="Guo L.-L."/>
        </authorList>
    </citation>
    <scope>NUCLEOTIDE SEQUENCE [LARGE SCALE GENOMIC DNA]</scope>
    <source>
        <strain evidence="11 12">CCUG66934</strain>
    </source>
</reference>
<dbReference type="Pfam" id="PF13622">
    <property type="entry name" value="4HBT_3"/>
    <property type="match status" value="1"/>
</dbReference>
<dbReference type="Pfam" id="PF02551">
    <property type="entry name" value="Acyl_CoA_thio"/>
    <property type="match status" value="1"/>
</dbReference>
<dbReference type="InterPro" id="IPR029069">
    <property type="entry name" value="HotDog_dom_sf"/>
</dbReference>
<gene>
    <name evidence="11" type="ORF">D1224_09220</name>
</gene>
<organism evidence="11 12">
    <name type="scientific">Henriciella barbarensis</name>
    <dbReference type="NCBI Taxonomy" id="86342"/>
    <lineage>
        <taxon>Bacteria</taxon>
        <taxon>Pseudomonadati</taxon>
        <taxon>Pseudomonadota</taxon>
        <taxon>Alphaproteobacteria</taxon>
        <taxon>Hyphomonadales</taxon>
        <taxon>Hyphomonadaceae</taxon>
        <taxon>Henriciella</taxon>
    </lineage>
</organism>
<evidence type="ECO:0000256" key="1">
    <source>
        <dbReference type="ARBA" id="ARBA00006538"/>
    </source>
</evidence>
<dbReference type="GO" id="GO:0005829">
    <property type="term" value="C:cytosol"/>
    <property type="evidence" value="ECO:0007669"/>
    <property type="project" value="TreeGrafter"/>
</dbReference>
<dbReference type="CDD" id="cd03445">
    <property type="entry name" value="Thioesterase_II_repeat2"/>
    <property type="match status" value="1"/>
</dbReference>
<dbReference type="CDD" id="cd03444">
    <property type="entry name" value="Thioesterase_II_repeat1"/>
    <property type="match status" value="1"/>
</dbReference>
<evidence type="ECO:0000256" key="6">
    <source>
        <dbReference type="ARBA" id="ARBA00050943"/>
    </source>
</evidence>
<dbReference type="OrthoDB" id="9781019at2"/>
<protein>
    <recommendedName>
        <fullName evidence="7">Acyl-CoA thioesterase 2</fullName>
        <ecNumber evidence="5">3.1.2.20</ecNumber>
    </recommendedName>
    <alternativeName>
        <fullName evidence="8">Thioesterase II</fullName>
    </alternativeName>
</protein>
<dbReference type="InterPro" id="IPR049449">
    <property type="entry name" value="TesB_ACOT8-like_N"/>
</dbReference>
<dbReference type="EC" id="3.1.2.20" evidence="5"/>
<dbReference type="InterPro" id="IPR042171">
    <property type="entry name" value="Acyl-CoA_hotdog"/>
</dbReference>
<feature type="domain" description="Acyl-CoA thioesterase 2 C-terminal" evidence="9">
    <location>
        <begin position="170"/>
        <end position="283"/>
    </location>
</feature>
<comment type="subunit">
    <text evidence="2">Homotetramer.</text>
</comment>
<proteinExistence type="inferred from homology"/>
<dbReference type="InterPro" id="IPR003703">
    <property type="entry name" value="Acyl_CoA_thio"/>
</dbReference>
<evidence type="ECO:0000256" key="2">
    <source>
        <dbReference type="ARBA" id="ARBA00011881"/>
    </source>
</evidence>
<dbReference type="GO" id="GO:0009062">
    <property type="term" value="P:fatty acid catabolic process"/>
    <property type="evidence" value="ECO:0007669"/>
    <property type="project" value="TreeGrafter"/>
</dbReference>
<name>A0A399R3G2_9PROT</name>
<dbReference type="SUPFAM" id="SSF54637">
    <property type="entry name" value="Thioesterase/thiol ester dehydrase-isomerase"/>
    <property type="match status" value="2"/>
</dbReference>
<evidence type="ECO:0000313" key="11">
    <source>
        <dbReference type="EMBL" id="RIJ24397.1"/>
    </source>
</evidence>
<keyword evidence="3" id="KW-0378">Hydrolase</keyword>
<feature type="domain" description="Acyl-CoA thioesterase-like N-terminal HotDog" evidence="10">
    <location>
        <begin position="35"/>
        <end position="111"/>
    </location>
</feature>
<comment type="caution">
    <text evidence="11">The sequence shown here is derived from an EMBL/GenBank/DDBJ whole genome shotgun (WGS) entry which is preliminary data.</text>
</comment>
<dbReference type="FunFam" id="2.40.160.210:FF:000001">
    <property type="entry name" value="Acyl-CoA thioesterase II"/>
    <property type="match status" value="1"/>
</dbReference>
<dbReference type="PANTHER" id="PTHR11066:SF34">
    <property type="entry name" value="ACYL-COENZYME A THIOESTERASE 8"/>
    <property type="match status" value="1"/>
</dbReference>
<dbReference type="AlphaFoldDB" id="A0A399R3G2"/>
<dbReference type="EMBL" id="QWGB01000005">
    <property type="protein sequence ID" value="RIJ24397.1"/>
    <property type="molecule type" value="Genomic_DNA"/>
</dbReference>
<dbReference type="GO" id="GO:0047617">
    <property type="term" value="F:fatty acyl-CoA hydrolase activity"/>
    <property type="evidence" value="ECO:0007669"/>
    <property type="project" value="UniProtKB-EC"/>
</dbReference>
<evidence type="ECO:0000256" key="5">
    <source>
        <dbReference type="ARBA" id="ARBA00038894"/>
    </source>
</evidence>
<keyword evidence="4" id="KW-0443">Lipid metabolism</keyword>
<accession>A0A399R3G2</accession>
<dbReference type="InterPro" id="IPR025652">
    <property type="entry name" value="TesB_C"/>
</dbReference>
<sequence length="293" mass="33407">MTDAVSGLLDLLDVERLEVDLFRGFTPDDEADRPRVYGGQVIAQALASAYRTVGDDRHCHSLHAYFIRPGDPKIPIIYEVDRSRDGGSFTTRRVVAIQHGQQILNMSASFHVHEDGWDHQHDMPEVKQPDELMSRQQLAEQFKDKISDEQLKHWMRPQPFEMKEISGLNPFNPKPKSDVNHVWFRTDGKVDASPAMHHCLVAWASDMNLLGSSLRPHGLHWINKDLMTASLDHAIWFHAPVRADEWLLYAMDSPKAGNGRSFNRGNIFTQDGQLVASTVQEGLMRKLKPRKKD</sequence>
<comment type="similarity">
    <text evidence="1">Belongs to the C/M/P thioester hydrolase family.</text>
</comment>
<evidence type="ECO:0000256" key="7">
    <source>
        <dbReference type="ARBA" id="ARBA00071120"/>
    </source>
</evidence>
<evidence type="ECO:0000259" key="10">
    <source>
        <dbReference type="Pfam" id="PF13622"/>
    </source>
</evidence>
<evidence type="ECO:0000256" key="3">
    <source>
        <dbReference type="ARBA" id="ARBA00022801"/>
    </source>
</evidence>
<evidence type="ECO:0000259" key="9">
    <source>
        <dbReference type="Pfam" id="PF02551"/>
    </source>
</evidence>